<protein>
    <submittedName>
        <fullName evidence="1">Uncharacterized protein</fullName>
    </submittedName>
</protein>
<dbReference type="EMBL" id="UYJE01006696">
    <property type="protein sequence ID" value="VDI48104.1"/>
    <property type="molecule type" value="Genomic_DNA"/>
</dbReference>
<sequence>MSERALRSTRLHSASKTQFVSSRHKFKLEGNGRQHEFNLFHHEEIDRALSLLERDEEIAGADLKGITTKE</sequence>
<evidence type="ECO:0000313" key="2">
    <source>
        <dbReference type="Proteomes" id="UP000596742"/>
    </source>
</evidence>
<reference evidence="1" key="1">
    <citation type="submission" date="2018-11" db="EMBL/GenBank/DDBJ databases">
        <authorList>
            <person name="Alioto T."/>
            <person name="Alioto T."/>
        </authorList>
    </citation>
    <scope>NUCLEOTIDE SEQUENCE</scope>
</reference>
<evidence type="ECO:0000313" key="1">
    <source>
        <dbReference type="EMBL" id="VDI48104.1"/>
    </source>
</evidence>
<accession>A0A8B6FGD5</accession>
<gene>
    <name evidence="1" type="ORF">MGAL_10B021531</name>
</gene>
<dbReference type="AlphaFoldDB" id="A0A8B6FGD5"/>
<organism evidence="1 2">
    <name type="scientific">Mytilus galloprovincialis</name>
    <name type="common">Mediterranean mussel</name>
    <dbReference type="NCBI Taxonomy" id="29158"/>
    <lineage>
        <taxon>Eukaryota</taxon>
        <taxon>Metazoa</taxon>
        <taxon>Spiralia</taxon>
        <taxon>Lophotrochozoa</taxon>
        <taxon>Mollusca</taxon>
        <taxon>Bivalvia</taxon>
        <taxon>Autobranchia</taxon>
        <taxon>Pteriomorphia</taxon>
        <taxon>Mytilida</taxon>
        <taxon>Mytiloidea</taxon>
        <taxon>Mytilidae</taxon>
        <taxon>Mytilinae</taxon>
        <taxon>Mytilus</taxon>
    </lineage>
</organism>
<keyword evidence="2" id="KW-1185">Reference proteome</keyword>
<comment type="caution">
    <text evidence="1">The sequence shown here is derived from an EMBL/GenBank/DDBJ whole genome shotgun (WGS) entry which is preliminary data.</text>
</comment>
<name>A0A8B6FGD5_MYTGA</name>
<dbReference type="Proteomes" id="UP000596742">
    <property type="component" value="Unassembled WGS sequence"/>
</dbReference>
<proteinExistence type="predicted"/>